<name>A0A2M7VYY6_9BACT</name>
<reference evidence="2" key="1">
    <citation type="submission" date="2017-09" db="EMBL/GenBank/DDBJ databases">
        <title>Depth-based differentiation of microbial function through sediment-hosted aquifers and enrichment of novel symbionts in the deep terrestrial subsurface.</title>
        <authorList>
            <person name="Probst A.J."/>
            <person name="Ladd B."/>
            <person name="Jarett J.K."/>
            <person name="Geller-Mcgrath D.E."/>
            <person name="Sieber C.M.K."/>
            <person name="Emerson J.B."/>
            <person name="Anantharaman K."/>
            <person name="Thomas B.C."/>
            <person name="Malmstrom R."/>
            <person name="Stieglmeier M."/>
            <person name="Klingl A."/>
            <person name="Woyke T."/>
            <person name="Ryan C.M."/>
            <person name="Banfield J.F."/>
        </authorList>
    </citation>
    <scope>NUCLEOTIDE SEQUENCE [LARGE SCALE GENOMIC DNA]</scope>
</reference>
<dbReference type="AlphaFoldDB" id="A0A2M7VYY6"/>
<comment type="caution">
    <text evidence="1">The sequence shown here is derived from an EMBL/GenBank/DDBJ whole genome shotgun (WGS) entry which is preliminary data.</text>
</comment>
<dbReference type="EMBL" id="PFPX01000048">
    <property type="protein sequence ID" value="PJA09797.1"/>
    <property type="molecule type" value="Genomic_DNA"/>
</dbReference>
<sequence length="80" mass="9331">MSFGNENGNQETPKSKIDIINMKMKRADEIQIEIDNLVDRMPEGELKQELQSKTKELHELWAEVTELISKEDESDIKKLE</sequence>
<accession>A0A2M7VYY6</accession>
<protein>
    <submittedName>
        <fullName evidence="1">Uncharacterized protein</fullName>
    </submittedName>
</protein>
<evidence type="ECO:0000313" key="1">
    <source>
        <dbReference type="EMBL" id="PJA09797.1"/>
    </source>
</evidence>
<organism evidence="1 2">
    <name type="scientific">Candidatus Falkowbacteria bacterium CG_4_10_14_0_2_um_filter_41_15</name>
    <dbReference type="NCBI Taxonomy" id="1974554"/>
    <lineage>
        <taxon>Bacteria</taxon>
        <taxon>Candidatus Falkowiibacteriota</taxon>
    </lineage>
</organism>
<dbReference type="Proteomes" id="UP000228743">
    <property type="component" value="Unassembled WGS sequence"/>
</dbReference>
<evidence type="ECO:0000313" key="2">
    <source>
        <dbReference type="Proteomes" id="UP000228743"/>
    </source>
</evidence>
<proteinExistence type="predicted"/>
<gene>
    <name evidence="1" type="ORF">COX68_01960</name>
</gene>